<evidence type="ECO:0000256" key="1">
    <source>
        <dbReference type="ARBA" id="ARBA00005711"/>
    </source>
</evidence>
<feature type="compositionally biased region" description="Basic and acidic residues" evidence="2">
    <location>
        <begin position="42"/>
        <end position="54"/>
    </location>
</feature>
<dbReference type="Proteomes" id="UP000243459">
    <property type="component" value="Chromosome 7"/>
</dbReference>
<protein>
    <recommendedName>
        <fullName evidence="3">Remorin C-terminal domain-containing protein</fullName>
    </recommendedName>
</protein>
<feature type="compositionally biased region" description="Basic and acidic residues" evidence="2">
    <location>
        <begin position="195"/>
        <end position="218"/>
    </location>
</feature>
<dbReference type="AlphaFoldDB" id="A0A5P1EL91"/>
<reference evidence="5" key="1">
    <citation type="journal article" date="2017" name="Nat. Commun.">
        <title>The asparagus genome sheds light on the origin and evolution of a young Y chromosome.</title>
        <authorList>
            <person name="Harkess A."/>
            <person name="Zhou J."/>
            <person name="Xu C."/>
            <person name="Bowers J.E."/>
            <person name="Van der Hulst R."/>
            <person name="Ayyampalayam S."/>
            <person name="Mercati F."/>
            <person name="Riccardi P."/>
            <person name="McKain M.R."/>
            <person name="Kakrana A."/>
            <person name="Tang H."/>
            <person name="Ray J."/>
            <person name="Groenendijk J."/>
            <person name="Arikit S."/>
            <person name="Mathioni S.M."/>
            <person name="Nakano M."/>
            <person name="Shan H."/>
            <person name="Telgmann-Rauber A."/>
            <person name="Kanno A."/>
            <person name="Yue Z."/>
            <person name="Chen H."/>
            <person name="Li W."/>
            <person name="Chen Y."/>
            <person name="Xu X."/>
            <person name="Zhang Y."/>
            <person name="Luo S."/>
            <person name="Chen H."/>
            <person name="Gao J."/>
            <person name="Mao Z."/>
            <person name="Pires J.C."/>
            <person name="Luo M."/>
            <person name="Kudrna D."/>
            <person name="Wing R.A."/>
            <person name="Meyers B.C."/>
            <person name="Yi K."/>
            <person name="Kong H."/>
            <person name="Lavrijsen P."/>
            <person name="Sunseri F."/>
            <person name="Falavigna A."/>
            <person name="Ye Y."/>
            <person name="Leebens-Mack J.H."/>
            <person name="Chen G."/>
        </authorList>
    </citation>
    <scope>NUCLEOTIDE SEQUENCE [LARGE SCALE GENOMIC DNA]</scope>
    <source>
        <strain evidence="5">cv. DH0086</strain>
    </source>
</reference>
<dbReference type="PANTHER" id="PTHR31471:SF51">
    <property type="entry name" value="REMORIN FAMILY PROTEIN"/>
    <property type="match status" value="1"/>
</dbReference>
<proteinExistence type="inferred from homology"/>
<comment type="similarity">
    <text evidence="1">Belongs to the remorin family.</text>
</comment>
<gene>
    <name evidence="4" type="ORF">A4U43_C07F30190</name>
</gene>
<dbReference type="OrthoDB" id="775261at2759"/>
<keyword evidence="5" id="KW-1185">Reference proteome</keyword>
<feature type="compositionally biased region" description="Polar residues" evidence="2">
    <location>
        <begin position="103"/>
        <end position="112"/>
    </location>
</feature>
<feature type="region of interest" description="Disordered" evidence="2">
    <location>
        <begin position="195"/>
        <end position="228"/>
    </location>
</feature>
<evidence type="ECO:0000256" key="2">
    <source>
        <dbReference type="SAM" id="MobiDB-lite"/>
    </source>
</evidence>
<dbReference type="InterPro" id="IPR005516">
    <property type="entry name" value="Remorin_C"/>
</dbReference>
<dbReference type="OMA" id="ETKADSW"/>
<feature type="domain" description="Remorin C-terminal" evidence="3">
    <location>
        <begin position="121"/>
        <end position="225"/>
    </location>
</feature>
<dbReference type="PANTHER" id="PTHR31471">
    <property type="entry name" value="OS02G0116800 PROTEIN"/>
    <property type="match status" value="1"/>
</dbReference>
<dbReference type="EMBL" id="CM007387">
    <property type="protein sequence ID" value="ONK64810.1"/>
    <property type="molecule type" value="Genomic_DNA"/>
</dbReference>
<feature type="region of interest" description="Disordered" evidence="2">
    <location>
        <begin position="24"/>
        <end position="125"/>
    </location>
</feature>
<sequence>MRRTDSRSDGEFEAAIAAAAYAITSLDEREGSTKQRGSVKFSGDHFGNEDDRKKLSSFSGSFKRWFTDQAAREDGKPGGSKRAGSRKEMTPGSPKASSVERFPTSSFGNRTQDGYPVMKSKAEEKADAWESKRMIKIKDRYDKMMSVIKEWENEKKEKAKNRLEKKQIKSEEKRVRALQKYQDEISRIEKVAGKARELAEERKRSDEAKARAKAEKIRSTGKTPRTCC</sequence>
<name>A0A5P1EL91_ASPOF</name>
<dbReference type="Pfam" id="PF03763">
    <property type="entry name" value="Remorin_C"/>
    <property type="match status" value="1"/>
</dbReference>
<dbReference type="Gramene" id="ONK64810">
    <property type="protein sequence ID" value="ONK64810"/>
    <property type="gene ID" value="A4U43_C07F30190"/>
</dbReference>
<evidence type="ECO:0000259" key="3">
    <source>
        <dbReference type="Pfam" id="PF03763"/>
    </source>
</evidence>
<accession>A0A5P1EL91</accession>
<evidence type="ECO:0000313" key="5">
    <source>
        <dbReference type="Proteomes" id="UP000243459"/>
    </source>
</evidence>
<organism evidence="4 5">
    <name type="scientific">Asparagus officinalis</name>
    <name type="common">Garden asparagus</name>
    <dbReference type="NCBI Taxonomy" id="4686"/>
    <lineage>
        <taxon>Eukaryota</taxon>
        <taxon>Viridiplantae</taxon>
        <taxon>Streptophyta</taxon>
        <taxon>Embryophyta</taxon>
        <taxon>Tracheophyta</taxon>
        <taxon>Spermatophyta</taxon>
        <taxon>Magnoliopsida</taxon>
        <taxon>Liliopsida</taxon>
        <taxon>Asparagales</taxon>
        <taxon>Asparagaceae</taxon>
        <taxon>Asparagoideae</taxon>
        <taxon>Asparagus</taxon>
    </lineage>
</organism>
<evidence type="ECO:0000313" key="4">
    <source>
        <dbReference type="EMBL" id="ONK64810.1"/>
    </source>
</evidence>